<name>A0A1L8H4R3_XENLA</name>
<dbReference type="KEGG" id="xla:108709067"/>
<evidence type="ECO:0000313" key="10">
    <source>
        <dbReference type="Proteomes" id="UP000186698"/>
    </source>
</evidence>
<reference evidence="10" key="1">
    <citation type="submission" date="2024-06" db="UniProtKB">
        <authorList>
            <consortium name="RefSeq"/>
        </authorList>
    </citation>
    <scope>NUCLEOTIDE SEQUENCE [LARGE SCALE GENOMIC DNA]</scope>
    <source>
        <strain evidence="10 11">J_2021</strain>
        <tissue evidence="11 13">Erythrocytes</tissue>
    </source>
</reference>
<protein>
    <submittedName>
        <fullName evidence="11 12">Granulocyte-macrophage colony-stimulating factor receptor subunit alpha isoform X1</fullName>
    </submittedName>
</protein>
<evidence type="ECO:0000256" key="7">
    <source>
        <dbReference type="ARBA" id="ARBA00023180"/>
    </source>
</evidence>
<dbReference type="Bgee" id="108709067">
    <property type="expression patterns" value="Expressed in lung and 13 other cell types or tissues"/>
</dbReference>
<evidence type="ECO:0000313" key="11">
    <source>
        <dbReference type="RefSeq" id="XP_018104185.1"/>
    </source>
</evidence>
<keyword evidence="6 11" id="KW-0675">Receptor</keyword>
<dbReference type="InterPro" id="IPR015321">
    <property type="entry name" value="TypeI_recpt_CBD"/>
</dbReference>
<dbReference type="GeneID" id="108709067"/>
<dbReference type="InterPro" id="IPR003532">
    <property type="entry name" value="Short_hematopoietin_rcpt_2_CS"/>
</dbReference>
<dbReference type="GO" id="GO:0009897">
    <property type="term" value="C:external side of plasma membrane"/>
    <property type="evidence" value="ECO:0007669"/>
    <property type="project" value="TreeGrafter"/>
</dbReference>
<dbReference type="RefSeq" id="XP_041439236.1">
    <property type="nucleotide sequence ID" value="XM_041583302.1"/>
</dbReference>
<proteinExistence type="predicted"/>
<evidence type="ECO:0000256" key="5">
    <source>
        <dbReference type="ARBA" id="ARBA00023136"/>
    </source>
</evidence>
<dbReference type="PROSITE" id="PS50853">
    <property type="entry name" value="FN3"/>
    <property type="match status" value="1"/>
</dbReference>
<keyword evidence="4 8" id="KW-1133">Transmembrane helix</keyword>
<dbReference type="Pfam" id="PF09240">
    <property type="entry name" value="IL6Ra-bind"/>
    <property type="match status" value="1"/>
</dbReference>
<gene>
    <name evidence="11 12 13 14 15" type="primary">LOC108709067</name>
</gene>
<keyword evidence="3" id="KW-0732">Signal</keyword>
<sequence>MIRLLFAMAWTLLTFCKLFILGTLQYIRASSAEENSPLQVEIKNVTVKASSLSIAWNCNITEEMKKKNYYAQLKNKESRSFPMSLNIQNCSTEFFIHDLKGLTLHEGVYVKITANNKEAENTTWTAFYPEGENQTSAENVSCILYVSLVNCSWDFGKKAPNDTVYSLWLYQDKQTGVECQDYKTNLSTRQMQCSFKAPDIESKSRSYLLVEGSSNTTSILFYGQWIFLAIKEILNPPRNIQVNVSTHGVQMKWQNPETLENDPAECFSYQISLKEDKMQGKNYSVHQDLHYTSNEFSSSQHFELKMRAIRDKICCLTEWSTWSEPFKFDPPVSGSLTHVHLFILLAISTVIAVTGLIYVCHRFQVLTKVFPPVPTPVIKLQSLEQDELKELQEKLHSGSEKQPDNEENIKICEIDNS</sequence>
<dbReference type="GO" id="GO:0004896">
    <property type="term" value="F:cytokine receptor activity"/>
    <property type="evidence" value="ECO:0007669"/>
    <property type="project" value="InterPro"/>
</dbReference>
<dbReference type="InterPro" id="IPR003961">
    <property type="entry name" value="FN3_dom"/>
</dbReference>
<feature type="transmembrane region" description="Helical" evidence="8">
    <location>
        <begin position="339"/>
        <end position="360"/>
    </location>
</feature>
<evidence type="ECO:0000256" key="2">
    <source>
        <dbReference type="ARBA" id="ARBA00022692"/>
    </source>
</evidence>
<dbReference type="Proteomes" id="UP000186698">
    <property type="component" value="Chromosome 2S"/>
</dbReference>
<dbReference type="InterPro" id="IPR013783">
    <property type="entry name" value="Ig-like_fold"/>
</dbReference>
<dbReference type="RefSeq" id="XP_041439238.1">
    <property type="nucleotide sequence ID" value="XM_041583304.1"/>
</dbReference>
<dbReference type="STRING" id="8355.A0A1L8H4R3"/>
<evidence type="ECO:0000313" key="12">
    <source>
        <dbReference type="RefSeq" id="XP_041439236.1"/>
    </source>
</evidence>
<evidence type="ECO:0000256" key="6">
    <source>
        <dbReference type="ARBA" id="ARBA00023170"/>
    </source>
</evidence>
<dbReference type="PANTHER" id="PTHR23037">
    <property type="entry name" value="CYTOKINE RECEPTOR"/>
    <property type="match status" value="1"/>
</dbReference>
<evidence type="ECO:0000313" key="15">
    <source>
        <dbReference type="RefSeq" id="XP_041439239.1"/>
    </source>
</evidence>
<evidence type="ECO:0000256" key="1">
    <source>
        <dbReference type="ARBA" id="ARBA00004479"/>
    </source>
</evidence>
<dbReference type="Gene3D" id="2.60.40.10">
    <property type="entry name" value="Immunoglobulins"/>
    <property type="match status" value="2"/>
</dbReference>
<keyword evidence="10" id="KW-1185">Reference proteome</keyword>
<keyword evidence="5 8" id="KW-0472">Membrane</keyword>
<evidence type="ECO:0000256" key="8">
    <source>
        <dbReference type="SAM" id="Phobius"/>
    </source>
</evidence>
<evidence type="ECO:0000256" key="3">
    <source>
        <dbReference type="ARBA" id="ARBA00022729"/>
    </source>
</evidence>
<accession>A0A1L8H4R3</accession>
<dbReference type="InterPro" id="IPR036116">
    <property type="entry name" value="FN3_sf"/>
</dbReference>
<comment type="subcellular location">
    <subcellularLocation>
        <location evidence="1">Membrane</location>
        <topology evidence="1">Single-pass type I membrane protein</topology>
    </subcellularLocation>
</comment>
<dbReference type="RefSeq" id="XP_041439237.1">
    <property type="nucleotide sequence ID" value="XM_041583303.1"/>
</dbReference>
<dbReference type="OMA" id="WWASLHE"/>
<keyword evidence="2 8" id="KW-0812">Transmembrane</keyword>
<dbReference type="AlphaFoldDB" id="A0A1L8H4R3"/>
<keyword evidence="7" id="KW-0325">Glycoprotein</keyword>
<organism evidence="10 12">
    <name type="scientific">Xenopus laevis</name>
    <name type="common">African clawed frog</name>
    <dbReference type="NCBI Taxonomy" id="8355"/>
    <lineage>
        <taxon>Eukaryota</taxon>
        <taxon>Metazoa</taxon>
        <taxon>Chordata</taxon>
        <taxon>Craniata</taxon>
        <taxon>Vertebrata</taxon>
        <taxon>Euteleostomi</taxon>
        <taxon>Amphibia</taxon>
        <taxon>Batrachia</taxon>
        <taxon>Anura</taxon>
        <taxon>Pipoidea</taxon>
        <taxon>Pipidae</taxon>
        <taxon>Xenopodinae</taxon>
        <taxon>Xenopus</taxon>
        <taxon>Xenopus</taxon>
    </lineage>
</organism>
<dbReference type="PANTHER" id="PTHR23037:SF46">
    <property type="entry name" value="INTERLEUKIN 5 RECEPTOR SUBUNIT ALPHA"/>
    <property type="match status" value="1"/>
</dbReference>
<dbReference type="RefSeq" id="XP_041439239.1">
    <property type="nucleotide sequence ID" value="XM_041583305.1"/>
</dbReference>
<evidence type="ECO:0000313" key="14">
    <source>
        <dbReference type="RefSeq" id="XP_041439238.1"/>
    </source>
</evidence>
<feature type="domain" description="Fibronectin type-III" evidence="9">
    <location>
        <begin position="236"/>
        <end position="331"/>
    </location>
</feature>
<dbReference type="OrthoDB" id="9835959at2759"/>
<dbReference type="RefSeq" id="XP_018104185.1">
    <property type="nucleotide sequence ID" value="XM_018248696.2"/>
</dbReference>
<reference evidence="12 15" key="2">
    <citation type="submission" date="2025-04" db="UniProtKB">
        <authorList>
            <consortium name="RefSeq"/>
        </authorList>
    </citation>
    <scope>IDENTIFICATION</scope>
    <source>
        <strain evidence="10 12">J_2021</strain>
        <tissue evidence="12 15">Erythrocytes</tissue>
    </source>
</reference>
<dbReference type="PaxDb" id="8355-A0A1L8H4R3"/>
<evidence type="ECO:0000313" key="13">
    <source>
        <dbReference type="RefSeq" id="XP_041439237.1"/>
    </source>
</evidence>
<dbReference type="SUPFAM" id="SSF49265">
    <property type="entry name" value="Fibronectin type III"/>
    <property type="match status" value="2"/>
</dbReference>
<evidence type="ECO:0000259" key="9">
    <source>
        <dbReference type="PROSITE" id="PS50853"/>
    </source>
</evidence>
<evidence type="ECO:0000256" key="4">
    <source>
        <dbReference type="ARBA" id="ARBA00022989"/>
    </source>
</evidence>
<dbReference type="PROSITE" id="PS01356">
    <property type="entry name" value="HEMATOPO_REC_S_F2"/>
    <property type="match status" value="1"/>
</dbReference>